<sequence length="134" mass="14526">MIPGSGTRSREESSRITRWRVMGPKVHAAGYSTVGFKGMTFFSLSELVPGLFLSAPSPSSVTILRHHPPSPWIIPAPLGGRVRPDTFVMRLFKESLTASSVFGPRISPCASRPAADLWLAFPGRPIRGRAPSRG</sequence>
<organism evidence="1 2">
    <name type="scientific">Liparis tanakae</name>
    <name type="common">Tanaka's snailfish</name>
    <dbReference type="NCBI Taxonomy" id="230148"/>
    <lineage>
        <taxon>Eukaryota</taxon>
        <taxon>Metazoa</taxon>
        <taxon>Chordata</taxon>
        <taxon>Craniata</taxon>
        <taxon>Vertebrata</taxon>
        <taxon>Euteleostomi</taxon>
        <taxon>Actinopterygii</taxon>
        <taxon>Neopterygii</taxon>
        <taxon>Teleostei</taxon>
        <taxon>Neoteleostei</taxon>
        <taxon>Acanthomorphata</taxon>
        <taxon>Eupercaria</taxon>
        <taxon>Perciformes</taxon>
        <taxon>Cottioidei</taxon>
        <taxon>Cottales</taxon>
        <taxon>Liparidae</taxon>
        <taxon>Liparis</taxon>
    </lineage>
</organism>
<evidence type="ECO:0000313" key="2">
    <source>
        <dbReference type="Proteomes" id="UP000314294"/>
    </source>
</evidence>
<dbReference type="EMBL" id="SRLO01000473">
    <property type="protein sequence ID" value="TNN54824.1"/>
    <property type="molecule type" value="Genomic_DNA"/>
</dbReference>
<reference evidence="1 2" key="1">
    <citation type="submission" date="2019-03" db="EMBL/GenBank/DDBJ databases">
        <title>First draft genome of Liparis tanakae, snailfish: a comprehensive survey of snailfish specific genes.</title>
        <authorList>
            <person name="Kim W."/>
            <person name="Song I."/>
            <person name="Jeong J.-H."/>
            <person name="Kim D."/>
            <person name="Kim S."/>
            <person name="Ryu S."/>
            <person name="Song J.Y."/>
            <person name="Lee S.K."/>
        </authorList>
    </citation>
    <scope>NUCLEOTIDE SEQUENCE [LARGE SCALE GENOMIC DNA]</scope>
    <source>
        <tissue evidence="1">Muscle</tissue>
    </source>
</reference>
<comment type="caution">
    <text evidence="1">The sequence shown here is derived from an EMBL/GenBank/DDBJ whole genome shotgun (WGS) entry which is preliminary data.</text>
</comment>
<accession>A0A4Z2GPV0</accession>
<keyword evidence="2" id="KW-1185">Reference proteome</keyword>
<name>A0A4Z2GPV0_9TELE</name>
<gene>
    <name evidence="1" type="ORF">EYF80_034943</name>
</gene>
<proteinExistence type="predicted"/>
<evidence type="ECO:0000313" key="1">
    <source>
        <dbReference type="EMBL" id="TNN54824.1"/>
    </source>
</evidence>
<protein>
    <submittedName>
        <fullName evidence="1">Uncharacterized protein</fullName>
    </submittedName>
</protein>
<dbReference type="AlphaFoldDB" id="A0A4Z2GPV0"/>
<dbReference type="Proteomes" id="UP000314294">
    <property type="component" value="Unassembled WGS sequence"/>
</dbReference>